<gene>
    <name evidence="1" type="ORF">T12_1143</name>
</gene>
<dbReference type="Proteomes" id="UP000054783">
    <property type="component" value="Unassembled WGS sequence"/>
</dbReference>
<dbReference type="EMBL" id="JYDQ01002284">
    <property type="protein sequence ID" value="KRY04006.1"/>
    <property type="molecule type" value="Genomic_DNA"/>
</dbReference>
<keyword evidence="2" id="KW-1185">Reference proteome</keyword>
<reference evidence="1 2" key="1">
    <citation type="submission" date="2015-01" db="EMBL/GenBank/DDBJ databases">
        <title>Evolution of Trichinella species and genotypes.</title>
        <authorList>
            <person name="Korhonen P.K."/>
            <person name="Edoardo P."/>
            <person name="Giuseppe L.R."/>
            <person name="Gasser R.B."/>
        </authorList>
    </citation>
    <scope>NUCLEOTIDE SEQUENCE [LARGE SCALE GENOMIC DNA]</scope>
    <source>
        <strain evidence="1">ISS2496</strain>
    </source>
</reference>
<name>A0A0V0YUZ5_9BILA</name>
<accession>A0A0V0YUZ5</accession>
<organism evidence="1 2">
    <name type="scientific">Trichinella patagoniensis</name>
    <dbReference type="NCBI Taxonomy" id="990121"/>
    <lineage>
        <taxon>Eukaryota</taxon>
        <taxon>Metazoa</taxon>
        <taxon>Ecdysozoa</taxon>
        <taxon>Nematoda</taxon>
        <taxon>Enoplea</taxon>
        <taxon>Dorylaimia</taxon>
        <taxon>Trichinellida</taxon>
        <taxon>Trichinellidae</taxon>
        <taxon>Trichinella</taxon>
    </lineage>
</organism>
<evidence type="ECO:0000313" key="1">
    <source>
        <dbReference type="EMBL" id="KRY04006.1"/>
    </source>
</evidence>
<comment type="caution">
    <text evidence="1">The sequence shown here is derived from an EMBL/GenBank/DDBJ whole genome shotgun (WGS) entry which is preliminary data.</text>
</comment>
<protein>
    <submittedName>
        <fullName evidence="1">Uncharacterized protein</fullName>
    </submittedName>
</protein>
<evidence type="ECO:0000313" key="2">
    <source>
        <dbReference type="Proteomes" id="UP000054783"/>
    </source>
</evidence>
<dbReference type="AlphaFoldDB" id="A0A0V0YUZ5"/>
<sequence length="53" mass="6072">MNQQMPAPYNPNSSIFSKNDNYPLVNLHQTGNQRTDVSLAQQALLMNQQVYFT</sequence>
<proteinExistence type="predicted"/>